<dbReference type="EMBL" id="CAJNNV010031330">
    <property type="protein sequence ID" value="CAE8635652.1"/>
    <property type="molecule type" value="Genomic_DNA"/>
</dbReference>
<dbReference type="InterPro" id="IPR001680">
    <property type="entry name" value="WD40_rpt"/>
</dbReference>
<keyword evidence="1" id="KW-0853">WD repeat</keyword>
<dbReference type="InterPro" id="IPR015943">
    <property type="entry name" value="WD40/YVTN_repeat-like_dom_sf"/>
</dbReference>
<protein>
    <submittedName>
        <fullName evidence="2">Uncharacterized protein</fullName>
    </submittedName>
</protein>
<feature type="repeat" description="WD" evidence="1">
    <location>
        <begin position="235"/>
        <end position="276"/>
    </location>
</feature>
<dbReference type="PANTHER" id="PTHR19879:SF9">
    <property type="entry name" value="TRANSCRIPTION INITIATION FACTOR TFIID SUBUNIT 5"/>
    <property type="match status" value="1"/>
</dbReference>
<dbReference type="PANTHER" id="PTHR19879">
    <property type="entry name" value="TRANSCRIPTION INITIATION FACTOR TFIID"/>
    <property type="match status" value="1"/>
</dbReference>
<proteinExistence type="predicted"/>
<dbReference type="InterPro" id="IPR036322">
    <property type="entry name" value="WD40_repeat_dom_sf"/>
</dbReference>
<feature type="repeat" description="WD" evidence="1">
    <location>
        <begin position="295"/>
        <end position="336"/>
    </location>
</feature>
<name>A0A813HCK5_POLGL</name>
<feature type="repeat" description="WD" evidence="1">
    <location>
        <begin position="151"/>
        <end position="192"/>
    </location>
</feature>
<dbReference type="PROSITE" id="PS50294">
    <property type="entry name" value="WD_REPEATS_REGION"/>
    <property type="match status" value="5"/>
</dbReference>
<evidence type="ECO:0000313" key="2">
    <source>
        <dbReference type="EMBL" id="CAE8635652.1"/>
    </source>
</evidence>
<dbReference type="OrthoDB" id="308690at2759"/>
<dbReference type="Pfam" id="PF00400">
    <property type="entry name" value="WD40"/>
    <property type="match status" value="7"/>
</dbReference>
<keyword evidence="3" id="KW-1185">Reference proteome</keyword>
<dbReference type="AlphaFoldDB" id="A0A813HCK5"/>
<dbReference type="PROSITE" id="PS50082">
    <property type="entry name" value="WD_REPEATS_2"/>
    <property type="match status" value="6"/>
</dbReference>
<feature type="repeat" description="WD" evidence="1">
    <location>
        <begin position="193"/>
        <end position="234"/>
    </location>
</feature>
<dbReference type="Gene3D" id="2.130.10.10">
    <property type="entry name" value="YVTN repeat-like/Quinoprotein amine dehydrogenase"/>
    <property type="match status" value="3"/>
</dbReference>
<dbReference type="SUPFAM" id="SSF50978">
    <property type="entry name" value="WD40 repeat-like"/>
    <property type="match status" value="1"/>
</dbReference>
<dbReference type="Proteomes" id="UP000654075">
    <property type="component" value="Unassembled WGS sequence"/>
</dbReference>
<gene>
    <name evidence="2" type="ORF">PGLA1383_LOCUS51243</name>
</gene>
<sequence>MVQLRAGLALTTLAACKMDVKRTPEQCAAEFYAISGKSAPTLLQAERGLAVAQPGPEPSTEATTLTEHTKGVLSVAFNPDGGLLASGSLDHTLKVFATSSWEEVATLKLWLGDGDISSVAFSPDGGLLASASWFYTAEVFATSTWEKVTKLAQHTLSVHSVAFHPDGGLLASGSHDKTVKVFATSSWEVVATLTEHTNWVLSVAFHPDGGLLASGSADSTVKVFATSTWRKVATLKRHTSDVRSVAFHPDGGLLASGSRDKTVKVFATSTWRQVTTLKQPTGCSLPPSTRTADCYVYYTTGVFSVAFHPDGGLLASGNAGNSVKVFATSTWEEVTTPTEHTDVVSSVAFHPDGGLLASGSADHTVKAVNGAYEITIPAVQIPASDAVASRVALVAMLGLWMWL</sequence>
<dbReference type="SMART" id="SM00320">
    <property type="entry name" value="WD40"/>
    <property type="match status" value="7"/>
</dbReference>
<feature type="repeat" description="WD" evidence="1">
    <location>
        <begin position="65"/>
        <end position="106"/>
    </location>
</feature>
<dbReference type="CDD" id="cd00200">
    <property type="entry name" value="WD40"/>
    <property type="match status" value="1"/>
</dbReference>
<accession>A0A813HCK5</accession>
<organism evidence="2 3">
    <name type="scientific">Polarella glacialis</name>
    <name type="common">Dinoflagellate</name>
    <dbReference type="NCBI Taxonomy" id="89957"/>
    <lineage>
        <taxon>Eukaryota</taxon>
        <taxon>Sar</taxon>
        <taxon>Alveolata</taxon>
        <taxon>Dinophyceae</taxon>
        <taxon>Suessiales</taxon>
        <taxon>Suessiaceae</taxon>
        <taxon>Polarella</taxon>
    </lineage>
</organism>
<evidence type="ECO:0000313" key="3">
    <source>
        <dbReference type="Proteomes" id="UP000654075"/>
    </source>
</evidence>
<comment type="caution">
    <text evidence="2">The sequence shown here is derived from an EMBL/GenBank/DDBJ whole genome shotgun (WGS) entry which is preliminary data.</text>
</comment>
<evidence type="ECO:0000256" key="1">
    <source>
        <dbReference type="PROSITE-ProRule" id="PRU00221"/>
    </source>
</evidence>
<feature type="repeat" description="WD" evidence="1">
    <location>
        <begin position="337"/>
        <end position="366"/>
    </location>
</feature>
<reference evidence="2" key="1">
    <citation type="submission" date="2021-02" db="EMBL/GenBank/DDBJ databases">
        <authorList>
            <person name="Dougan E. K."/>
            <person name="Rhodes N."/>
            <person name="Thang M."/>
            <person name="Chan C."/>
        </authorList>
    </citation>
    <scope>NUCLEOTIDE SEQUENCE</scope>
</reference>
<dbReference type="PROSITE" id="PS51257">
    <property type="entry name" value="PROKAR_LIPOPROTEIN"/>
    <property type="match status" value="1"/>
</dbReference>